<dbReference type="RefSeq" id="YP_009099844.1">
    <property type="nucleotide sequence ID" value="NC_025429.1"/>
</dbReference>
<dbReference type="GeneID" id="22109654"/>
<dbReference type="KEGG" id="vg:22109654"/>
<keyword evidence="2" id="KW-1185">Reference proteome</keyword>
<protein>
    <submittedName>
        <fullName evidence="1">Uncharacterized protein</fullName>
    </submittedName>
</protein>
<dbReference type="EMBL" id="KM199770">
    <property type="protein sequence ID" value="AIK68318.1"/>
    <property type="molecule type" value="Genomic_DNA"/>
</dbReference>
<sequence length="117" mass="13636">MGQYTKDLRASRRIHGSLELCTVTMSKDSFTFSAETKTISCEISDLNWHQDLNLHRRIWLYGELQRGFIGTSQKTGEKVLFVETEIKRDGEGEIQSWTFVPYKETKLEGWKLVVFND</sequence>
<evidence type="ECO:0000313" key="1">
    <source>
        <dbReference type="EMBL" id="AIK68318.1"/>
    </source>
</evidence>
<accession>A0A076YIR4</accession>
<gene>
    <name evidence="1" type="ORF">P10VF_105</name>
</gene>
<proteinExistence type="predicted"/>
<dbReference type="Proteomes" id="UP000204140">
    <property type="component" value="Segment"/>
</dbReference>
<reference evidence="1 2" key="1">
    <citation type="submission" date="2014-07" db="EMBL/GenBank/DDBJ databases">
        <title>Isolation and characterization of Rhizobium leguminosarum phages from western Canadian soils and complete genome sequences of rhizobiophages vB_RleS_L338C and vB_RleM_P10VF.</title>
        <authorList>
            <person name="Restrepo-Cordoba M."/>
            <person name="Halmillawewa A.P."/>
            <person name="Perry B."/>
            <person name="Hynes M.F."/>
            <person name="Yost C.K."/>
        </authorList>
    </citation>
    <scope>NUCLEOTIDE SEQUENCE [LARGE SCALE GENOMIC DNA]</scope>
</reference>
<name>A0A076YIR4_9CAUD</name>
<evidence type="ECO:0000313" key="2">
    <source>
        <dbReference type="Proteomes" id="UP000204140"/>
    </source>
</evidence>
<organism evidence="1 2">
    <name type="scientific">Rhizobium phage vB_RleM_P10VF</name>
    <dbReference type="NCBI Taxonomy" id="1527770"/>
    <lineage>
        <taxon>Viruses</taxon>
        <taxon>Duplodnaviria</taxon>
        <taxon>Heunggongvirae</taxon>
        <taxon>Uroviricota</taxon>
        <taxon>Caudoviricetes</taxon>
        <taxon>Pootjesviridae</taxon>
        <taxon>Innesvirus</taxon>
        <taxon>Innesvirus P10VF</taxon>
    </lineage>
</organism>